<sequence>MRRPYHSVGELRQRTLSLARQNDGELLSAVDPAEAAALHRALSRIAAATGLIPK</sequence>
<comment type="caution">
    <text evidence="1">The sequence shown here is derived from an EMBL/GenBank/DDBJ whole genome shotgun (WGS) entry which is preliminary data.</text>
</comment>
<dbReference type="EMBL" id="BAABHF010000040">
    <property type="protein sequence ID" value="GAA4506969.1"/>
    <property type="molecule type" value="Genomic_DNA"/>
</dbReference>
<name>A0ABP8QNH8_9ACTN</name>
<proteinExistence type="predicted"/>
<keyword evidence="2" id="KW-1185">Reference proteome</keyword>
<dbReference type="RefSeq" id="WP_345470308.1">
    <property type="nucleotide sequence ID" value="NZ_BAABHF010000040.1"/>
</dbReference>
<protein>
    <submittedName>
        <fullName evidence="1">Uncharacterized protein</fullName>
    </submittedName>
</protein>
<reference evidence="2" key="1">
    <citation type="journal article" date="2019" name="Int. J. Syst. Evol. Microbiol.">
        <title>The Global Catalogue of Microorganisms (GCM) 10K type strain sequencing project: providing services to taxonomists for standard genome sequencing and annotation.</title>
        <authorList>
            <consortium name="The Broad Institute Genomics Platform"/>
            <consortium name="The Broad Institute Genome Sequencing Center for Infectious Disease"/>
            <person name="Wu L."/>
            <person name="Ma J."/>
        </authorList>
    </citation>
    <scope>NUCLEOTIDE SEQUENCE [LARGE SCALE GENOMIC DNA]</scope>
    <source>
        <strain evidence="2">JCM 17933</strain>
    </source>
</reference>
<dbReference type="Proteomes" id="UP001500503">
    <property type="component" value="Unassembled WGS sequence"/>
</dbReference>
<accession>A0ABP8QNH8</accession>
<organism evidence="1 2">
    <name type="scientific">Actinoallomurus oryzae</name>
    <dbReference type="NCBI Taxonomy" id="502180"/>
    <lineage>
        <taxon>Bacteria</taxon>
        <taxon>Bacillati</taxon>
        <taxon>Actinomycetota</taxon>
        <taxon>Actinomycetes</taxon>
        <taxon>Streptosporangiales</taxon>
        <taxon>Thermomonosporaceae</taxon>
        <taxon>Actinoallomurus</taxon>
    </lineage>
</organism>
<evidence type="ECO:0000313" key="1">
    <source>
        <dbReference type="EMBL" id="GAA4506969.1"/>
    </source>
</evidence>
<evidence type="ECO:0000313" key="2">
    <source>
        <dbReference type="Proteomes" id="UP001500503"/>
    </source>
</evidence>
<gene>
    <name evidence="1" type="ORF">GCM10023191_064810</name>
</gene>